<proteinExistence type="predicted"/>
<dbReference type="Pfam" id="PF01878">
    <property type="entry name" value="EVE"/>
    <property type="match status" value="1"/>
</dbReference>
<keyword evidence="3" id="KW-1185">Reference proteome</keyword>
<dbReference type="EMBL" id="CP007128">
    <property type="protein sequence ID" value="AHG90040.1"/>
    <property type="molecule type" value="Genomic_DNA"/>
</dbReference>
<dbReference type="PATRIC" id="fig|861299.3.peg.2550"/>
<dbReference type="PANTHER" id="PTHR14087">
    <property type="entry name" value="THYMOCYTE NUCLEAR PROTEIN 1"/>
    <property type="match status" value="1"/>
</dbReference>
<dbReference type="InterPro" id="IPR002740">
    <property type="entry name" value="EVE_domain"/>
</dbReference>
<dbReference type="InterPro" id="IPR052181">
    <property type="entry name" value="5hmC_binding"/>
</dbReference>
<dbReference type="STRING" id="861299.J421_2503"/>
<gene>
    <name evidence="2" type="ORF">J421_2503</name>
</gene>
<dbReference type="CDD" id="cd21133">
    <property type="entry name" value="EVE"/>
    <property type="match status" value="1"/>
</dbReference>
<accession>W0RI78</accession>
<dbReference type="PANTHER" id="PTHR14087:SF7">
    <property type="entry name" value="THYMOCYTE NUCLEAR PROTEIN 1"/>
    <property type="match status" value="1"/>
</dbReference>
<dbReference type="InParanoid" id="W0RI78"/>
<organism evidence="2 3">
    <name type="scientific">Gemmatirosa kalamazoonensis</name>
    <dbReference type="NCBI Taxonomy" id="861299"/>
    <lineage>
        <taxon>Bacteria</taxon>
        <taxon>Pseudomonadati</taxon>
        <taxon>Gemmatimonadota</taxon>
        <taxon>Gemmatimonadia</taxon>
        <taxon>Gemmatimonadales</taxon>
        <taxon>Gemmatimonadaceae</taxon>
        <taxon>Gemmatirosa</taxon>
    </lineage>
</organism>
<dbReference type="KEGG" id="gba:J421_2503"/>
<dbReference type="InterPro" id="IPR047197">
    <property type="entry name" value="THYN1-like_EVE"/>
</dbReference>
<reference evidence="2 3" key="1">
    <citation type="journal article" date="2014" name="Genome Announc.">
        <title>Genome Sequence and Methylome of Soil Bacterium Gemmatirosa kalamazoonensis KBS708T, a Member of the Rarely Cultivated Gemmatimonadetes Phylum.</title>
        <authorList>
            <person name="Debruyn J.M."/>
            <person name="Radosevich M."/>
            <person name="Wommack K.E."/>
            <person name="Polson S.W."/>
            <person name="Hauser L.J."/>
            <person name="Fawaz M.N."/>
            <person name="Korlach J."/>
            <person name="Tsai Y.C."/>
        </authorList>
    </citation>
    <scope>NUCLEOTIDE SEQUENCE [LARGE SCALE GENOMIC DNA]</scope>
    <source>
        <strain evidence="2 3">KBS708</strain>
    </source>
</reference>
<dbReference type="SUPFAM" id="SSF88697">
    <property type="entry name" value="PUA domain-like"/>
    <property type="match status" value="1"/>
</dbReference>
<evidence type="ECO:0000313" key="3">
    <source>
        <dbReference type="Proteomes" id="UP000019151"/>
    </source>
</evidence>
<dbReference type="Proteomes" id="UP000019151">
    <property type="component" value="Chromosome"/>
</dbReference>
<dbReference type="eggNOG" id="COG2947">
    <property type="taxonomic scope" value="Bacteria"/>
</dbReference>
<dbReference type="RefSeq" id="WP_025411515.1">
    <property type="nucleotide sequence ID" value="NZ_CP007128.1"/>
</dbReference>
<dbReference type="Gene3D" id="3.10.590.10">
    <property type="entry name" value="ph1033 like domains"/>
    <property type="match status" value="1"/>
</dbReference>
<feature type="domain" description="EVE" evidence="1">
    <location>
        <begin position="8"/>
        <end position="156"/>
    </location>
</feature>
<dbReference type="HOGENOM" id="CLU_041799_2_2_0"/>
<dbReference type="InterPro" id="IPR015947">
    <property type="entry name" value="PUA-like_sf"/>
</dbReference>
<dbReference type="OrthoDB" id="9791347at2"/>
<evidence type="ECO:0000259" key="1">
    <source>
        <dbReference type="Pfam" id="PF01878"/>
    </source>
</evidence>
<protein>
    <recommendedName>
        <fullName evidence="1">EVE domain-containing protein</fullName>
    </recommendedName>
</protein>
<sequence length="161" mass="18102">MPAPTDRRYWLMKSEPESFGFDDLWNAPDRTTGWDGVRNYQARNFMRDDMHVGDGVLFYHSSGTPTGVAGIAEVARAAYPDPTAFDPRDPHYDAKSRPDAPTWLMVDVRAVEKLPQFVTLDALRAEPGLAEMQALRRGNRLSITPVTAAEWKLVRKLGGLR</sequence>
<name>W0RI78_9BACT</name>
<evidence type="ECO:0000313" key="2">
    <source>
        <dbReference type="EMBL" id="AHG90040.1"/>
    </source>
</evidence>
<dbReference type="AlphaFoldDB" id="W0RI78"/>